<protein>
    <submittedName>
        <fullName evidence="2">GNAT family N-acetyltransferase</fullName>
    </submittedName>
</protein>
<dbReference type="PANTHER" id="PTHR43792">
    <property type="entry name" value="GNAT FAMILY, PUTATIVE (AFU_ORTHOLOGUE AFUA_3G00765)-RELATED-RELATED"/>
    <property type="match status" value="1"/>
</dbReference>
<dbReference type="SUPFAM" id="SSF55729">
    <property type="entry name" value="Acyl-CoA N-acyltransferases (Nat)"/>
    <property type="match status" value="2"/>
</dbReference>
<dbReference type="InterPro" id="IPR051531">
    <property type="entry name" value="N-acetyltransferase"/>
</dbReference>
<organism evidence="2 3">
    <name type="scientific">Aquimarina algicola</name>
    <dbReference type="NCBI Taxonomy" id="2589995"/>
    <lineage>
        <taxon>Bacteria</taxon>
        <taxon>Pseudomonadati</taxon>
        <taxon>Bacteroidota</taxon>
        <taxon>Flavobacteriia</taxon>
        <taxon>Flavobacteriales</taxon>
        <taxon>Flavobacteriaceae</taxon>
        <taxon>Aquimarina</taxon>
    </lineage>
</organism>
<sequence length="328" mass="39289">MEIKAATVQDHEVLTEVMRGSKAIWGYEKEQLEEWKDELTITQDHIKKNSVFNLWKDDQIIGFYSYKQQGPNLKLDSLFVHPEFIGQGMGNIMMTDFLERVKPISKERIVLDADPNAESYYNKYDFNTIALKKTSIPNRFMPIMAKNNPNLEETHLFDSKRLFVRHLSLEDLDDFYDMQRNPNVMQYIKPEMNYEEAKKELERFIGYYEDRKKMFRIWAIIEKQTNTFIGICGVYLNKNNEEEIAYRLRELYWGKGYGGEIAERLFDFCFETLDYDELYAYVMEENQGSIKILEKHMSYDKIIHSEETNSKEYIYKTSKENWIQHRNL</sequence>
<dbReference type="PROSITE" id="PS51186">
    <property type="entry name" value="GNAT"/>
    <property type="match status" value="2"/>
</dbReference>
<keyword evidence="2" id="KW-0808">Transferase</keyword>
<keyword evidence="3" id="KW-1185">Reference proteome</keyword>
<dbReference type="EMBL" id="VFWZ01000011">
    <property type="protein sequence ID" value="TPN81373.1"/>
    <property type="molecule type" value="Genomic_DNA"/>
</dbReference>
<dbReference type="Pfam" id="PF13302">
    <property type="entry name" value="Acetyltransf_3"/>
    <property type="match status" value="1"/>
</dbReference>
<dbReference type="AlphaFoldDB" id="A0A504J103"/>
<dbReference type="Proteomes" id="UP000315540">
    <property type="component" value="Unassembled WGS sequence"/>
</dbReference>
<evidence type="ECO:0000259" key="1">
    <source>
        <dbReference type="PROSITE" id="PS51186"/>
    </source>
</evidence>
<gene>
    <name evidence="2" type="ORF">FHK87_25645</name>
</gene>
<dbReference type="RefSeq" id="WP_140597741.1">
    <property type="nucleotide sequence ID" value="NZ_VFWZ01000011.1"/>
</dbReference>
<proteinExistence type="predicted"/>
<dbReference type="InterPro" id="IPR016181">
    <property type="entry name" value="Acyl_CoA_acyltransferase"/>
</dbReference>
<reference evidence="2 3" key="1">
    <citation type="submission" date="2019-06" db="EMBL/GenBank/DDBJ databases">
        <authorList>
            <person name="Meng X."/>
        </authorList>
    </citation>
    <scope>NUCLEOTIDE SEQUENCE [LARGE SCALE GENOMIC DNA]</scope>
    <source>
        <strain evidence="2 3">M625</strain>
    </source>
</reference>
<dbReference type="CDD" id="cd04301">
    <property type="entry name" value="NAT_SF"/>
    <property type="match status" value="1"/>
</dbReference>
<dbReference type="OrthoDB" id="9788916at2"/>
<feature type="domain" description="N-acetyltransferase" evidence="1">
    <location>
        <begin position="162"/>
        <end position="320"/>
    </location>
</feature>
<dbReference type="Pfam" id="PF13673">
    <property type="entry name" value="Acetyltransf_10"/>
    <property type="match status" value="1"/>
</dbReference>
<dbReference type="InterPro" id="IPR000182">
    <property type="entry name" value="GNAT_dom"/>
</dbReference>
<accession>A0A504J103</accession>
<comment type="caution">
    <text evidence="2">The sequence shown here is derived from an EMBL/GenBank/DDBJ whole genome shotgun (WGS) entry which is preliminary data.</text>
</comment>
<evidence type="ECO:0000313" key="2">
    <source>
        <dbReference type="EMBL" id="TPN81373.1"/>
    </source>
</evidence>
<dbReference type="PANTHER" id="PTHR43792:SF1">
    <property type="entry name" value="N-ACETYLTRANSFERASE DOMAIN-CONTAINING PROTEIN"/>
    <property type="match status" value="1"/>
</dbReference>
<feature type="domain" description="N-acetyltransferase" evidence="1">
    <location>
        <begin position="1"/>
        <end position="149"/>
    </location>
</feature>
<dbReference type="Gene3D" id="3.40.630.30">
    <property type="match status" value="2"/>
</dbReference>
<evidence type="ECO:0000313" key="3">
    <source>
        <dbReference type="Proteomes" id="UP000315540"/>
    </source>
</evidence>
<dbReference type="GO" id="GO:0016747">
    <property type="term" value="F:acyltransferase activity, transferring groups other than amino-acyl groups"/>
    <property type="evidence" value="ECO:0007669"/>
    <property type="project" value="InterPro"/>
</dbReference>
<name>A0A504J103_9FLAO</name>